<comment type="caution">
    <text evidence="2">The sequence shown here is derived from an EMBL/GenBank/DDBJ whole genome shotgun (WGS) entry which is preliminary data.</text>
</comment>
<organism evidence="2 3">
    <name type="scientific">Coccomyxa viridis</name>
    <dbReference type="NCBI Taxonomy" id="1274662"/>
    <lineage>
        <taxon>Eukaryota</taxon>
        <taxon>Viridiplantae</taxon>
        <taxon>Chlorophyta</taxon>
        <taxon>core chlorophytes</taxon>
        <taxon>Trebouxiophyceae</taxon>
        <taxon>Trebouxiophyceae incertae sedis</taxon>
        <taxon>Coccomyxaceae</taxon>
        <taxon>Coccomyxa</taxon>
    </lineage>
</organism>
<feature type="compositionally biased region" description="Low complexity" evidence="1">
    <location>
        <begin position="512"/>
        <end position="531"/>
    </location>
</feature>
<protein>
    <submittedName>
        <fullName evidence="2">G11171 protein</fullName>
    </submittedName>
</protein>
<dbReference type="Proteomes" id="UP001497392">
    <property type="component" value="Unassembled WGS sequence"/>
</dbReference>
<dbReference type="EMBL" id="CAXHTA020000018">
    <property type="protein sequence ID" value="CAL5228099.1"/>
    <property type="molecule type" value="Genomic_DNA"/>
</dbReference>
<evidence type="ECO:0000256" key="1">
    <source>
        <dbReference type="SAM" id="MobiDB-lite"/>
    </source>
</evidence>
<evidence type="ECO:0000313" key="3">
    <source>
        <dbReference type="Proteomes" id="UP001497392"/>
    </source>
</evidence>
<feature type="compositionally biased region" description="Basic and acidic residues" evidence="1">
    <location>
        <begin position="458"/>
        <end position="476"/>
    </location>
</feature>
<gene>
    <name evidence="2" type="primary">g11171</name>
    <name evidence="2" type="ORF">VP750_LOCUS10005</name>
</gene>
<dbReference type="PANTHER" id="PTHR14296:SF3">
    <property type="entry name" value="DIKAR, ISOFORM F"/>
    <property type="match status" value="1"/>
</dbReference>
<dbReference type="PANTHER" id="PTHR14296">
    <property type="entry name" value="REMODELING AND SPACING FACTOR 1"/>
    <property type="match status" value="1"/>
</dbReference>
<accession>A0ABP1GC06</accession>
<feature type="region of interest" description="Disordered" evidence="1">
    <location>
        <begin position="1"/>
        <end position="104"/>
    </location>
</feature>
<reference evidence="2 3" key="1">
    <citation type="submission" date="2024-06" db="EMBL/GenBank/DDBJ databases">
        <authorList>
            <person name="Kraege A."/>
            <person name="Thomma B."/>
        </authorList>
    </citation>
    <scope>NUCLEOTIDE SEQUENCE [LARGE SCALE GENOMIC DNA]</scope>
</reference>
<feature type="compositionally biased region" description="Basic and acidic residues" evidence="1">
    <location>
        <begin position="74"/>
        <end position="97"/>
    </location>
</feature>
<dbReference type="InterPro" id="IPR028938">
    <property type="entry name" value="Rsf1-like"/>
</dbReference>
<feature type="region of interest" description="Disordered" evidence="1">
    <location>
        <begin position="457"/>
        <end position="476"/>
    </location>
</feature>
<feature type="region of interest" description="Disordered" evidence="1">
    <location>
        <begin position="511"/>
        <end position="594"/>
    </location>
</feature>
<keyword evidence="3" id="KW-1185">Reference proteome</keyword>
<evidence type="ECO:0000313" key="2">
    <source>
        <dbReference type="EMBL" id="CAL5228099.1"/>
    </source>
</evidence>
<sequence>MQGYENGDSMPQRDGMAMDVAQQQQSMSSLEGEGEPLGDSDYKQPGLDFLSDNDDSEVSDDSRPGHGRKRKRRPEQEPEPERPDTEMRQKLRQRSAEEDTWQDADANGISRSASADFELDPNAPAVLARNVDREQEEEERRLLQGSWEMATILDFLELFRPYLNLSRGFTVHELESVLILSPGGEGLLGSLHIDLMRGISQRSTITPQNWTMYLSERLKQRWRMSREWDPPPFSPRRNREAMEYSVLPLMDRVQALKALCEIRLEKDDIVGLIEDAIKPCKATRQAAKQTGVWPSLDDFRREPLGEDSSGLIYHYFDLHLSPEGEGRLYRETPAALTKAKPQKGRGAAAWEPQDGPWELLGTTSDELTEIGEKLQRSKKDQDRTLAVKILEGIVPGLLRKKEEEEKRLRVAQRMQRQMDNIMLDENGGFGRARRQRKQIDYSGNAYDNMMRAAIMRQGRQEEEANRRRMALPDDRLSDAEAAKLGMRRGRSAYNAEPIQWDAGLPLERRVKGAASSKADSAAPSAPSGAASLEGSLREPEQTEQSRQQQDVPELKEETWQQASEPQEEPKPVPQADAEPAVQQNGSSWTHIEPVKQELKPVVRFNPLPKEEDRVNEQAYIDDYDEPLPKWSTHQARTVM</sequence>
<proteinExistence type="predicted"/>
<name>A0ABP1GC06_9CHLO</name>